<dbReference type="RefSeq" id="WP_129118670.1">
    <property type="nucleotide sequence ID" value="NZ_BSUI01000039.1"/>
</dbReference>
<dbReference type="Proteomes" id="UP000536909">
    <property type="component" value="Unassembled WGS sequence"/>
</dbReference>
<sequence>MTATWLSRLRRDGHTAFRNGLHGDGWLEKGEVTRGPRHLDRLASAQAARIAAFPGATLLAGTSQ</sequence>
<dbReference type="EMBL" id="VBRC01000010">
    <property type="protein sequence ID" value="TLK24705.1"/>
    <property type="molecule type" value="Genomic_DNA"/>
</dbReference>
<proteinExistence type="predicted"/>
<comment type="caution">
    <text evidence="2">The sequence shown here is derived from an EMBL/GenBank/DDBJ whole genome shotgun (WGS) entry which is preliminary data.</text>
</comment>
<evidence type="ECO:0000313" key="2">
    <source>
        <dbReference type="EMBL" id="TLK24705.1"/>
    </source>
</evidence>
<evidence type="ECO:0000313" key="4">
    <source>
        <dbReference type="Proteomes" id="UP000536909"/>
    </source>
</evidence>
<keyword evidence="4" id="KW-1185">Reference proteome</keyword>
<protein>
    <submittedName>
        <fullName evidence="2">Uncharacterized protein</fullName>
    </submittedName>
</protein>
<dbReference type="Proteomes" id="UP000308000">
    <property type="component" value="Unassembled WGS sequence"/>
</dbReference>
<accession>A0AAJ5F364</accession>
<gene>
    <name evidence="2" type="ORF">FCS05_14235</name>
    <name evidence="1" type="ORF">HNQ10_003409</name>
</gene>
<evidence type="ECO:0000313" key="3">
    <source>
        <dbReference type="Proteomes" id="UP000308000"/>
    </source>
</evidence>
<reference evidence="1 4" key="2">
    <citation type="submission" date="2020-08" db="EMBL/GenBank/DDBJ databases">
        <title>Genomic Encyclopedia of Type Strains, Phase IV (KMG-IV): sequencing the most valuable type-strain genomes for metagenomic binning, comparative biology and taxonomic classification.</title>
        <authorList>
            <person name="Goeker M."/>
        </authorList>
    </citation>
    <scope>NUCLEOTIDE SEQUENCE [LARGE SCALE GENOMIC DNA]</scope>
    <source>
        <strain evidence="1 4">DSM 105434</strain>
    </source>
</reference>
<name>A0AAJ5F364_9DEIO</name>
<reference evidence="2 3" key="1">
    <citation type="submission" date="2019-04" db="EMBL/GenBank/DDBJ databases">
        <title>Deinococcus metalilatus MA1002 mutant No.5.</title>
        <authorList>
            <person name="Park W."/>
            <person name="Park C."/>
        </authorList>
    </citation>
    <scope>NUCLEOTIDE SEQUENCE [LARGE SCALE GENOMIC DNA]</scope>
    <source>
        <strain evidence="2 3">MA1002-m5</strain>
    </source>
</reference>
<dbReference type="AlphaFoldDB" id="A0AAJ5F364"/>
<organism evidence="2 3">
    <name type="scientific">Deinococcus metallilatus</name>
    <dbReference type="NCBI Taxonomy" id="1211322"/>
    <lineage>
        <taxon>Bacteria</taxon>
        <taxon>Thermotogati</taxon>
        <taxon>Deinococcota</taxon>
        <taxon>Deinococci</taxon>
        <taxon>Deinococcales</taxon>
        <taxon>Deinococcaceae</taxon>
        <taxon>Deinococcus</taxon>
    </lineage>
</organism>
<evidence type="ECO:0000313" key="1">
    <source>
        <dbReference type="EMBL" id="MBB5296559.1"/>
    </source>
</evidence>
<dbReference type="EMBL" id="JACHFV010000012">
    <property type="protein sequence ID" value="MBB5296559.1"/>
    <property type="molecule type" value="Genomic_DNA"/>
</dbReference>